<protein>
    <submittedName>
        <fullName evidence="3">AAA family ATPase</fullName>
    </submittedName>
</protein>
<dbReference type="SUPFAM" id="SSF52540">
    <property type="entry name" value="P-loop containing nucleoside triphosphate hydrolases"/>
    <property type="match status" value="1"/>
</dbReference>
<dbReference type="InterPro" id="IPR027417">
    <property type="entry name" value="P-loop_NTPase"/>
</dbReference>
<dbReference type="PANTHER" id="PTHR35894:SF1">
    <property type="entry name" value="PHOSPHORIBULOKINASE _ URIDINE KINASE FAMILY"/>
    <property type="match status" value="1"/>
</dbReference>
<dbReference type="PANTHER" id="PTHR35894">
    <property type="entry name" value="GENERAL SECRETION PATHWAY PROTEIN A-RELATED"/>
    <property type="match status" value="1"/>
</dbReference>
<dbReference type="Pfam" id="PF13401">
    <property type="entry name" value="AAA_22"/>
    <property type="match status" value="1"/>
</dbReference>
<dbReference type="EMBL" id="CP116968">
    <property type="protein sequence ID" value="WNM64071.1"/>
    <property type="molecule type" value="Genomic_DNA"/>
</dbReference>
<feature type="region of interest" description="Disordered" evidence="1">
    <location>
        <begin position="304"/>
        <end position="323"/>
    </location>
</feature>
<evidence type="ECO:0000313" key="3">
    <source>
        <dbReference type="EMBL" id="WNM64071.1"/>
    </source>
</evidence>
<feature type="compositionally biased region" description="Polar residues" evidence="1">
    <location>
        <begin position="371"/>
        <end position="383"/>
    </location>
</feature>
<dbReference type="SMART" id="SM00257">
    <property type="entry name" value="LysM"/>
    <property type="match status" value="2"/>
</dbReference>
<dbReference type="RefSeq" id="WP_312748988.1">
    <property type="nucleotide sequence ID" value="NZ_CP116968.1"/>
</dbReference>
<feature type="region of interest" description="Disordered" evidence="1">
    <location>
        <begin position="727"/>
        <end position="756"/>
    </location>
</feature>
<evidence type="ECO:0000313" key="4">
    <source>
        <dbReference type="Proteomes" id="UP001302494"/>
    </source>
</evidence>
<reference evidence="3 4" key="1">
    <citation type="submission" date="2023-01" db="EMBL/GenBank/DDBJ databases">
        <title>Cultivation and genomic characterization of new, ubiquitous marine nitrite-oxidizing bacteria from the Nitrospirales.</title>
        <authorList>
            <person name="Mueller A.J."/>
            <person name="Daebeler A."/>
            <person name="Herbold C.W."/>
            <person name="Kirkegaard R.H."/>
            <person name="Daims H."/>
        </authorList>
    </citation>
    <scope>NUCLEOTIDE SEQUENCE [LARGE SCALE GENOMIC DNA]</scope>
    <source>
        <strain evidence="3 4">DK</strain>
    </source>
</reference>
<evidence type="ECO:0000259" key="2">
    <source>
        <dbReference type="PROSITE" id="PS51782"/>
    </source>
</evidence>
<gene>
    <name evidence="3" type="ORF">PQG83_10045</name>
</gene>
<accession>A0AA96GLA9</accession>
<dbReference type="InterPro" id="IPR049945">
    <property type="entry name" value="AAA_22"/>
</dbReference>
<dbReference type="InterPro" id="IPR018392">
    <property type="entry name" value="LysM"/>
</dbReference>
<dbReference type="InterPro" id="IPR036779">
    <property type="entry name" value="LysM_dom_sf"/>
</dbReference>
<feature type="region of interest" description="Disordered" evidence="1">
    <location>
        <begin position="371"/>
        <end position="424"/>
    </location>
</feature>
<feature type="domain" description="LysM" evidence="2">
    <location>
        <begin position="685"/>
        <end position="735"/>
    </location>
</feature>
<dbReference type="InterPro" id="IPR003593">
    <property type="entry name" value="AAA+_ATPase"/>
</dbReference>
<dbReference type="Proteomes" id="UP001302494">
    <property type="component" value="Chromosome"/>
</dbReference>
<dbReference type="InterPro" id="IPR052026">
    <property type="entry name" value="ExeA_AAA_ATPase_DNA-bind"/>
</dbReference>
<dbReference type="GO" id="GO:0016887">
    <property type="term" value="F:ATP hydrolysis activity"/>
    <property type="evidence" value="ECO:0007669"/>
    <property type="project" value="InterPro"/>
</dbReference>
<dbReference type="SMART" id="SM00382">
    <property type="entry name" value="AAA"/>
    <property type="match status" value="1"/>
</dbReference>
<dbReference type="Pfam" id="PF01476">
    <property type="entry name" value="LysM"/>
    <property type="match status" value="1"/>
</dbReference>
<organism evidence="3 4">
    <name type="scientific">Candidatus Nitrospira neomarina</name>
    <dbReference type="NCBI Taxonomy" id="3020899"/>
    <lineage>
        <taxon>Bacteria</taxon>
        <taxon>Pseudomonadati</taxon>
        <taxon>Nitrospirota</taxon>
        <taxon>Nitrospiria</taxon>
        <taxon>Nitrospirales</taxon>
        <taxon>Nitrospiraceae</taxon>
        <taxon>Nitrospira</taxon>
    </lineage>
</organism>
<dbReference type="KEGG" id="nneo:PQG83_10045"/>
<name>A0AA96GLA9_9BACT</name>
<evidence type="ECO:0000256" key="1">
    <source>
        <dbReference type="SAM" id="MobiDB-lite"/>
    </source>
</evidence>
<proteinExistence type="predicted"/>
<feature type="compositionally biased region" description="Basic and acidic residues" evidence="1">
    <location>
        <begin position="670"/>
        <end position="682"/>
    </location>
</feature>
<dbReference type="AlphaFoldDB" id="A0AA96GLA9"/>
<feature type="region of interest" description="Disordered" evidence="1">
    <location>
        <begin position="662"/>
        <end position="683"/>
    </location>
</feature>
<dbReference type="CDD" id="cd00118">
    <property type="entry name" value="LysM"/>
    <property type="match status" value="1"/>
</dbReference>
<dbReference type="CDD" id="cd00009">
    <property type="entry name" value="AAA"/>
    <property type="match status" value="1"/>
</dbReference>
<keyword evidence="4" id="KW-1185">Reference proteome</keyword>
<dbReference type="PROSITE" id="PS51782">
    <property type="entry name" value="LYSM"/>
    <property type="match status" value="1"/>
</dbReference>
<dbReference type="Gene3D" id="3.40.50.300">
    <property type="entry name" value="P-loop containing nucleotide triphosphate hydrolases"/>
    <property type="match status" value="1"/>
</dbReference>
<sequence length="756" mass="83343">MYFNFFGLRTKPFNTTPDPDFLYLSPGHKQALGSLIYGIKEKKGFIAVTGQVGLGKTTILRSFLNQNPQANQETVYLLNPNLSFTNLLKTLLRELGHTPIEGDDAEVLEQLHFVLIDKYREGRTVVLLIDEAQNMPVDTLEHLRMLSNLETPKDKLIQIVLLGQPELDALLDRYELRQLRQRIAVRAIIQPLSKPESFEYIRHRLDKAGGEGKKIFTKSATALIVQEAKGIPRRLNILCDNALVTAFGYNTALVTAKIAKEVIGDLTGRPAHSLWKLVPLIGLALILVLGLVALLPLTESKLSDMSSMPGAGQLVKETENPDQDLASDQDLLSVEEYTPSPTQTGPTLTERAQTFVTQSVSEVFEKLRNRVSSNAELTTTQPPGKTPINPDNQEDLLLAGMPPENFQHEAPPFSDEREAPSTSKTVLPEILPLPQEHFDLSTQEEVLVKAEAGSPENEASLGQDETATPFIQSDQHALPELLIQEEGIATAEASSMLEGNPVLQDEAKTLSENVSEDNLLGMSPENLSERAGQTTVVAEKQINPPSQDSPPSVPVAQSRVTSQESPSKPEVGSPSSPVTRIVKKGDTMAKLLHDVYGSASPSRVQFVLEHNRHITSVRRMYPGQKIIFPPLKVFESKRKVPEADVTLVSVEDKQLPSSKKIFASSSEQTKPNETKVEAKRESPYAVATVQEGDTLEKLVKVVYGSSHPSYVQRVLEYNPKIQNPKKIFPGQDIAFPKIPKDVKTQTDQTSEANPSE</sequence>
<dbReference type="Gene3D" id="3.10.350.10">
    <property type="entry name" value="LysM domain"/>
    <property type="match status" value="1"/>
</dbReference>
<feature type="region of interest" description="Disordered" evidence="1">
    <location>
        <begin position="541"/>
        <end position="580"/>
    </location>
</feature>
<feature type="compositionally biased region" description="Polar residues" evidence="1">
    <location>
        <begin position="745"/>
        <end position="756"/>
    </location>
</feature>